<evidence type="ECO:0008006" key="4">
    <source>
        <dbReference type="Google" id="ProtNLM"/>
    </source>
</evidence>
<dbReference type="AlphaFoldDB" id="A0AAW5B7L1"/>
<keyword evidence="1" id="KW-0812">Transmembrane</keyword>
<evidence type="ECO:0000313" key="3">
    <source>
        <dbReference type="Proteomes" id="UP001199631"/>
    </source>
</evidence>
<protein>
    <recommendedName>
        <fullName evidence="4">Glycine zipper family protein</fullName>
    </recommendedName>
</protein>
<evidence type="ECO:0000256" key="1">
    <source>
        <dbReference type="SAM" id="Phobius"/>
    </source>
</evidence>
<proteinExistence type="predicted"/>
<evidence type="ECO:0000313" key="2">
    <source>
        <dbReference type="EMBL" id="MCG3419209.1"/>
    </source>
</evidence>
<gene>
    <name evidence="2" type="ORF">K3T81_08595</name>
</gene>
<dbReference type="Proteomes" id="UP001199631">
    <property type="component" value="Unassembled WGS sequence"/>
</dbReference>
<reference evidence="2 3" key="1">
    <citation type="journal article" date="2022" name="Evol. Bioinform. Online">
        <title>Draft Genome Sequence of Oceanobacillus jordanicus Strain GSFE11, a Halotolerant Plant Growth-Promoting Bacterial Endophyte Isolated From the Jordan Valley.</title>
        <authorList>
            <person name="Alhindi T."/>
            <person name="Albdaiwi R."/>
        </authorList>
    </citation>
    <scope>NUCLEOTIDE SEQUENCE [LARGE SCALE GENOMIC DNA]</scope>
    <source>
        <strain evidence="2 3">GSFE11</strain>
    </source>
</reference>
<dbReference type="RefSeq" id="WP_159033181.1">
    <property type="nucleotide sequence ID" value="NZ_JAIFZM010000006.1"/>
</dbReference>
<sequence length="50" mass="4991">MSEASVGLTFITCLLVGSSVGLLLGNLEAGGAVGLLSGILSIVLFRKGKK</sequence>
<dbReference type="EMBL" id="JAIFZM010000006">
    <property type="protein sequence ID" value="MCG3419209.1"/>
    <property type="molecule type" value="Genomic_DNA"/>
</dbReference>
<keyword evidence="3" id="KW-1185">Reference proteome</keyword>
<comment type="caution">
    <text evidence="2">The sequence shown here is derived from an EMBL/GenBank/DDBJ whole genome shotgun (WGS) entry which is preliminary data.</text>
</comment>
<keyword evidence="1" id="KW-1133">Transmembrane helix</keyword>
<feature type="transmembrane region" description="Helical" evidence="1">
    <location>
        <begin position="29"/>
        <end position="45"/>
    </location>
</feature>
<accession>A0AAW5B7L1</accession>
<name>A0AAW5B7L1_9BACI</name>
<organism evidence="2 3">
    <name type="scientific">Oceanobacillus jordanicus</name>
    <dbReference type="NCBI Taxonomy" id="2867266"/>
    <lineage>
        <taxon>Bacteria</taxon>
        <taxon>Bacillati</taxon>
        <taxon>Bacillota</taxon>
        <taxon>Bacilli</taxon>
        <taxon>Bacillales</taxon>
        <taxon>Bacillaceae</taxon>
        <taxon>Oceanobacillus</taxon>
    </lineage>
</organism>
<keyword evidence="1" id="KW-0472">Membrane</keyword>